<reference evidence="1 2" key="1">
    <citation type="submission" date="2021-08" db="EMBL/GenBank/DDBJ databases">
        <title>Comparative Genomics Analysis of the Genus Qipengyuania Reveals Extensive Genetic Diversity and Metabolic Versatility, Including the Description of Fifteen Novel Species.</title>
        <authorList>
            <person name="Liu Y."/>
        </authorList>
    </citation>
    <scope>NUCLEOTIDE SEQUENCE [LARGE SCALE GENOMIC DNA]</scope>
    <source>
        <strain evidence="1 2">GH25</strain>
    </source>
</reference>
<evidence type="ECO:0000313" key="1">
    <source>
        <dbReference type="EMBL" id="MBX7489548.1"/>
    </source>
</evidence>
<organism evidence="1 2">
    <name type="scientific">Qipengyuania pacifica</name>
    <dbReference type="NCBI Taxonomy" id="2860199"/>
    <lineage>
        <taxon>Bacteria</taxon>
        <taxon>Pseudomonadati</taxon>
        <taxon>Pseudomonadota</taxon>
        <taxon>Alphaproteobacteria</taxon>
        <taxon>Sphingomonadales</taxon>
        <taxon>Erythrobacteraceae</taxon>
        <taxon>Qipengyuania</taxon>
    </lineage>
</organism>
<protein>
    <submittedName>
        <fullName evidence="1">Uncharacterized protein</fullName>
    </submittedName>
</protein>
<sequence length="118" mass="12639">MIGGGRRSQHLLKLNQPNALIKAQTLLSMALAFGVSECVSREGSHSDEYDAGFAHRYTEGGAEYEAKIVAAQKALKAAGIDVTIPRPPATKKSIQHVHVAHAGQVDCSKDLPIAWHAK</sequence>
<name>A0ABS7JIE3_9SPHN</name>
<accession>A0ABS7JIE3</accession>
<evidence type="ECO:0000313" key="2">
    <source>
        <dbReference type="Proteomes" id="UP000776651"/>
    </source>
</evidence>
<proteinExistence type="predicted"/>
<dbReference type="RefSeq" id="WP_221598678.1">
    <property type="nucleotide sequence ID" value="NZ_JAIGNQ010000004.1"/>
</dbReference>
<dbReference type="Proteomes" id="UP000776651">
    <property type="component" value="Unassembled WGS sequence"/>
</dbReference>
<comment type="caution">
    <text evidence="1">The sequence shown here is derived from an EMBL/GenBank/DDBJ whole genome shotgun (WGS) entry which is preliminary data.</text>
</comment>
<dbReference type="EMBL" id="JAIGNQ010000004">
    <property type="protein sequence ID" value="MBX7489548.1"/>
    <property type="molecule type" value="Genomic_DNA"/>
</dbReference>
<gene>
    <name evidence="1" type="ORF">K3177_13580</name>
</gene>
<keyword evidence="2" id="KW-1185">Reference proteome</keyword>